<name>A0ABX0VST4_9RHOB</name>
<proteinExistence type="predicted"/>
<dbReference type="CDD" id="cd04179">
    <property type="entry name" value="DPM_DPG-synthase_like"/>
    <property type="match status" value="1"/>
</dbReference>
<keyword evidence="3" id="KW-1185">Reference proteome</keyword>
<dbReference type="PANTHER" id="PTHR48090">
    <property type="entry name" value="UNDECAPRENYL-PHOSPHATE 4-DEOXY-4-FORMAMIDO-L-ARABINOSE TRANSFERASE-RELATED"/>
    <property type="match status" value="1"/>
</dbReference>
<dbReference type="SUPFAM" id="SSF53448">
    <property type="entry name" value="Nucleotide-diphospho-sugar transferases"/>
    <property type="match status" value="1"/>
</dbReference>
<dbReference type="Proteomes" id="UP000709466">
    <property type="component" value="Unassembled WGS sequence"/>
</dbReference>
<dbReference type="EMBL" id="JAATOP010000001">
    <property type="protein sequence ID" value="NIY71002.1"/>
    <property type="molecule type" value="Genomic_DNA"/>
</dbReference>
<dbReference type="InterPro" id="IPR001173">
    <property type="entry name" value="Glyco_trans_2-like"/>
</dbReference>
<dbReference type="InterPro" id="IPR050256">
    <property type="entry name" value="Glycosyltransferase_2"/>
</dbReference>
<dbReference type="Pfam" id="PF00535">
    <property type="entry name" value="Glycos_transf_2"/>
    <property type="match status" value="1"/>
</dbReference>
<comment type="caution">
    <text evidence="2">The sequence shown here is derived from an EMBL/GenBank/DDBJ whole genome shotgun (WGS) entry which is preliminary data.</text>
</comment>
<dbReference type="Gene3D" id="3.90.550.10">
    <property type="entry name" value="Spore Coat Polysaccharide Biosynthesis Protein SpsA, Chain A"/>
    <property type="match status" value="1"/>
</dbReference>
<organism evidence="2 3">
    <name type="scientific">Marivivens donghaensis</name>
    <dbReference type="NCBI Taxonomy" id="1699413"/>
    <lineage>
        <taxon>Bacteria</taxon>
        <taxon>Pseudomonadati</taxon>
        <taxon>Pseudomonadota</taxon>
        <taxon>Alphaproteobacteria</taxon>
        <taxon>Rhodobacterales</taxon>
        <taxon>Paracoccaceae</taxon>
        <taxon>Marivivens group</taxon>
        <taxon>Marivivens</taxon>
    </lineage>
</organism>
<gene>
    <name evidence="2" type="ORF">HCZ30_00965</name>
</gene>
<evidence type="ECO:0000313" key="3">
    <source>
        <dbReference type="Proteomes" id="UP000709466"/>
    </source>
</evidence>
<reference evidence="2 3" key="1">
    <citation type="submission" date="2020-03" db="EMBL/GenBank/DDBJ databases">
        <title>Bacterial isolates of synthetic phycosphere.</title>
        <authorList>
            <person name="Fu H."/>
            <person name="Moran M.A."/>
        </authorList>
    </citation>
    <scope>NUCLEOTIDE SEQUENCE [LARGE SCALE GENOMIC DNA]</scope>
    <source>
        <strain evidence="2 3">HF1</strain>
    </source>
</reference>
<evidence type="ECO:0000259" key="1">
    <source>
        <dbReference type="Pfam" id="PF00535"/>
    </source>
</evidence>
<sequence>MTVKISCIIPAYNEEARIGHVLDTVVGHPLVDEVIVVDDGSSDGTADVVAGREGVTFIKMERNRGKTWAVTEGIEAAKGSHLLLVDADLLGLEAWHLTALISPIVYDQADVSISLRKNAPKIWHRIGIDYISGERVIERELLASKIAELRKLPKFGLEVFMNRLLMDRDARIAVVQWPEVVSPFKNAKVGWMRGLTADVKMITDMCRSVPPWGLASQIYKMRRQRVNVPNQA</sequence>
<dbReference type="PANTHER" id="PTHR48090:SF7">
    <property type="entry name" value="RFBJ PROTEIN"/>
    <property type="match status" value="1"/>
</dbReference>
<feature type="domain" description="Glycosyltransferase 2-like" evidence="1">
    <location>
        <begin position="6"/>
        <end position="127"/>
    </location>
</feature>
<accession>A0ABX0VST4</accession>
<protein>
    <submittedName>
        <fullName evidence="2">Glycosyltransferase family 2 protein</fullName>
    </submittedName>
</protein>
<evidence type="ECO:0000313" key="2">
    <source>
        <dbReference type="EMBL" id="NIY71002.1"/>
    </source>
</evidence>
<dbReference type="RefSeq" id="WP_167635894.1">
    <property type="nucleotide sequence ID" value="NZ_JAATOP010000001.1"/>
</dbReference>
<dbReference type="InterPro" id="IPR029044">
    <property type="entry name" value="Nucleotide-diphossugar_trans"/>
</dbReference>